<dbReference type="PANTHER" id="PTHR30006">
    <property type="entry name" value="THIAMINE-BINDING PERIPLASMIC PROTEIN-RELATED"/>
    <property type="match status" value="1"/>
</dbReference>
<dbReference type="Proteomes" id="UP001251870">
    <property type="component" value="Unassembled WGS sequence"/>
</dbReference>
<organism evidence="4 5">
    <name type="scientific">Nesterenkonia aerolata</name>
    <dbReference type="NCBI Taxonomy" id="3074079"/>
    <lineage>
        <taxon>Bacteria</taxon>
        <taxon>Bacillati</taxon>
        <taxon>Actinomycetota</taxon>
        <taxon>Actinomycetes</taxon>
        <taxon>Micrococcales</taxon>
        <taxon>Micrococcaceae</taxon>
        <taxon>Nesterenkonia</taxon>
    </lineage>
</organism>
<name>A0ABU2DUH1_9MICC</name>
<comment type="caution">
    <text evidence="4">The sequence shown here is derived from an EMBL/GenBank/DDBJ whole genome shotgun (WGS) entry which is preliminary data.</text>
</comment>
<feature type="region of interest" description="Disordered" evidence="2">
    <location>
        <begin position="359"/>
        <end position="380"/>
    </location>
</feature>
<dbReference type="PROSITE" id="PS51257">
    <property type="entry name" value="PROKAR_LIPOPROTEIN"/>
    <property type="match status" value="1"/>
</dbReference>
<protein>
    <submittedName>
        <fullName evidence="4">Extracellular solute-binding protein</fullName>
    </submittedName>
</protein>
<sequence>MNSTRLTLTAGTLTALALTVTACGGDGESDASQNWREATSVEDGGGMDQLIEDAQEEGQFNAMGLYDDWANYGGLLEAFSEKYDIEINNDTSTGASQDLINAVVNRQGQDDSLDYLDTGMSFAQDADEDELLAEYAPETIDDIDEEYIGENGTWINHLGGTMAIGCDTSRIDDCPTSFEDLLTGDYSGQVAIPSDPTTGETGFMIVHAAALANGGSLDDISPGIEFFDELDEVGNFLPVEASAGTIETGETPIIIEWDFNLQPIADDLAEDADIDLEITIPEDGAVSSFYAASINEDAPHPAVARLFYEFLFSDEGQNLLLEGYVTPVRLEAMIDQDTVNQEALDALPGGTEAIEAEMPDLDQREANQEVVEAEWSEALQ</sequence>
<feature type="chain" id="PRO_5047218896" evidence="3">
    <location>
        <begin position="25"/>
        <end position="380"/>
    </location>
</feature>
<accession>A0ABU2DUH1</accession>
<reference evidence="4 5" key="1">
    <citation type="submission" date="2023-09" db="EMBL/GenBank/DDBJ databases">
        <title>Description of three actinobacteria isolated from air of manufacturing shop in a pharmaceutical factory.</title>
        <authorList>
            <person name="Zhang D.-F."/>
        </authorList>
    </citation>
    <scope>NUCLEOTIDE SEQUENCE [LARGE SCALE GENOMIC DNA]</scope>
    <source>
        <strain evidence="4 5">LY-0111</strain>
    </source>
</reference>
<evidence type="ECO:0000256" key="1">
    <source>
        <dbReference type="ARBA" id="ARBA00022729"/>
    </source>
</evidence>
<feature type="signal peptide" evidence="3">
    <location>
        <begin position="1"/>
        <end position="24"/>
    </location>
</feature>
<dbReference type="PANTHER" id="PTHR30006:SF2">
    <property type="entry name" value="ABC TRANSPORTER SUBSTRATE-BINDING PROTEIN"/>
    <property type="match status" value="1"/>
</dbReference>
<evidence type="ECO:0000256" key="3">
    <source>
        <dbReference type="SAM" id="SignalP"/>
    </source>
</evidence>
<dbReference type="SUPFAM" id="SSF53850">
    <property type="entry name" value="Periplasmic binding protein-like II"/>
    <property type="match status" value="1"/>
</dbReference>
<keyword evidence="1 3" id="KW-0732">Signal</keyword>
<dbReference type="Pfam" id="PF13343">
    <property type="entry name" value="SBP_bac_6"/>
    <property type="match status" value="1"/>
</dbReference>
<keyword evidence="5" id="KW-1185">Reference proteome</keyword>
<dbReference type="Gene3D" id="3.40.190.10">
    <property type="entry name" value="Periplasmic binding protein-like II"/>
    <property type="match status" value="2"/>
</dbReference>
<evidence type="ECO:0000256" key="2">
    <source>
        <dbReference type="SAM" id="MobiDB-lite"/>
    </source>
</evidence>
<feature type="compositionally biased region" description="Acidic residues" evidence="2">
    <location>
        <begin position="371"/>
        <end position="380"/>
    </location>
</feature>
<evidence type="ECO:0000313" key="4">
    <source>
        <dbReference type="EMBL" id="MDR8020164.1"/>
    </source>
</evidence>
<dbReference type="EMBL" id="JAVKGR010000017">
    <property type="protein sequence ID" value="MDR8020164.1"/>
    <property type="molecule type" value="Genomic_DNA"/>
</dbReference>
<proteinExistence type="predicted"/>
<evidence type="ECO:0000313" key="5">
    <source>
        <dbReference type="Proteomes" id="UP001251870"/>
    </source>
</evidence>
<dbReference type="RefSeq" id="WP_310549144.1">
    <property type="nucleotide sequence ID" value="NZ_JAVKGR010000017.1"/>
</dbReference>
<gene>
    <name evidence="4" type="ORF">RIL96_11370</name>
</gene>